<keyword evidence="1" id="KW-1133">Transmembrane helix</keyword>
<evidence type="ECO:0000313" key="2">
    <source>
        <dbReference type="EMBL" id="MFF3667569.1"/>
    </source>
</evidence>
<dbReference type="RefSeq" id="WP_387412584.1">
    <property type="nucleotide sequence ID" value="NZ_JBIASD010000011.1"/>
</dbReference>
<accession>A0ABW6SRF9</accession>
<feature type="transmembrane region" description="Helical" evidence="1">
    <location>
        <begin position="51"/>
        <end position="72"/>
    </location>
</feature>
<keyword evidence="1" id="KW-0812">Transmembrane</keyword>
<proteinExistence type="predicted"/>
<organism evidence="2 3">
    <name type="scientific">Microtetraspora malaysiensis</name>
    <dbReference type="NCBI Taxonomy" id="161358"/>
    <lineage>
        <taxon>Bacteria</taxon>
        <taxon>Bacillati</taxon>
        <taxon>Actinomycetota</taxon>
        <taxon>Actinomycetes</taxon>
        <taxon>Streptosporangiales</taxon>
        <taxon>Streptosporangiaceae</taxon>
        <taxon>Microtetraspora</taxon>
    </lineage>
</organism>
<dbReference type="Proteomes" id="UP001602013">
    <property type="component" value="Unassembled WGS sequence"/>
</dbReference>
<comment type="caution">
    <text evidence="2">The sequence shown here is derived from an EMBL/GenBank/DDBJ whole genome shotgun (WGS) entry which is preliminary data.</text>
</comment>
<sequence length="280" mass="29953">MNVERLNPISEEEAAAMVSRQTRDDLAERIMTTSPDEAPAPIRHGRWGRRLLVGVPLAAAVAAAGVVVLSAAGPDQKVGPVSVGPHRADAAALSFRKEDGYLVVTVKDPVADPARYRKEFAAHGLDIKLDLRPVSPRNAGTVIFLEDKADSGIKIIQAKGACGSEVCGVGVKVPLDYKGYAHIVFGRAARPGEMYNTGPDDVPGEGVGLPDVPGRTVAEAWAVLAERKITGVGYRYEFRGSDRPYPNGLSRDQVRPEWYVHEAVAGAEGQVILFVGPEKK</sequence>
<gene>
    <name evidence="2" type="ORF">ACFYXI_18390</name>
</gene>
<reference evidence="2 3" key="1">
    <citation type="submission" date="2024-10" db="EMBL/GenBank/DDBJ databases">
        <title>The Natural Products Discovery Center: Release of the First 8490 Sequenced Strains for Exploring Actinobacteria Biosynthetic Diversity.</title>
        <authorList>
            <person name="Kalkreuter E."/>
            <person name="Kautsar S.A."/>
            <person name="Yang D."/>
            <person name="Bader C.D."/>
            <person name="Teijaro C.N."/>
            <person name="Fluegel L."/>
            <person name="Davis C.M."/>
            <person name="Simpson J.R."/>
            <person name="Lauterbach L."/>
            <person name="Steele A.D."/>
            <person name="Gui C."/>
            <person name="Meng S."/>
            <person name="Li G."/>
            <person name="Viehrig K."/>
            <person name="Ye F."/>
            <person name="Su P."/>
            <person name="Kiefer A.F."/>
            <person name="Nichols A."/>
            <person name="Cepeda A.J."/>
            <person name="Yan W."/>
            <person name="Fan B."/>
            <person name="Jiang Y."/>
            <person name="Adhikari A."/>
            <person name="Zheng C.-J."/>
            <person name="Schuster L."/>
            <person name="Cowan T.M."/>
            <person name="Smanski M.J."/>
            <person name="Chevrette M.G."/>
            <person name="De Carvalho L.P.S."/>
            <person name="Shen B."/>
        </authorList>
    </citation>
    <scope>NUCLEOTIDE SEQUENCE [LARGE SCALE GENOMIC DNA]</scope>
    <source>
        <strain evidence="2 3">NPDC002173</strain>
    </source>
</reference>
<evidence type="ECO:0000313" key="3">
    <source>
        <dbReference type="Proteomes" id="UP001602013"/>
    </source>
</evidence>
<evidence type="ECO:0008006" key="4">
    <source>
        <dbReference type="Google" id="ProtNLM"/>
    </source>
</evidence>
<keyword evidence="1" id="KW-0472">Membrane</keyword>
<dbReference type="EMBL" id="JBIASD010000011">
    <property type="protein sequence ID" value="MFF3667569.1"/>
    <property type="molecule type" value="Genomic_DNA"/>
</dbReference>
<keyword evidence="3" id="KW-1185">Reference proteome</keyword>
<name>A0ABW6SRF9_9ACTN</name>
<evidence type="ECO:0000256" key="1">
    <source>
        <dbReference type="SAM" id="Phobius"/>
    </source>
</evidence>
<protein>
    <recommendedName>
        <fullName evidence="4">PASTA domain-containing protein</fullName>
    </recommendedName>
</protein>